<dbReference type="OrthoDB" id="8124016at2759"/>
<dbReference type="GO" id="GO:0006357">
    <property type="term" value="P:regulation of transcription by RNA polymerase II"/>
    <property type="evidence" value="ECO:0007669"/>
    <property type="project" value="TreeGrafter"/>
</dbReference>
<sequence>MVKVGKLMSCCQQLCFAHGLQLAVVDILYKKNTERKEEHQEITSNESDTDDEDINDTHEEQGVTVTTTADPRNLHLSRTEVTPRYNDLLQKVRIVVKLFKRSPTKYDMYLQKYVKEDTGKELSLILDCRTPWNSLLAMIERFHKLKVCIDKALIDIGSDTTFSNLEWSKIKDLIESLQPFKLAVEALCRRDSTLLTAETTLKFILEKLVTQDTMLSAELSEALRVRIKERRTVVTGILIYLQNSKNIMIIQDKLMIHLLCRKKCYTTRNKKYLRKLFKMIFLTKTQII</sequence>
<keyword evidence="3" id="KW-1185">Reference proteome</keyword>
<evidence type="ECO:0000256" key="1">
    <source>
        <dbReference type="SAM" id="MobiDB-lite"/>
    </source>
</evidence>
<dbReference type="PANTHER" id="PTHR46169">
    <property type="entry name" value="DNA REPLICATION-RELATED ELEMENT FACTOR, ISOFORM A"/>
    <property type="match status" value="1"/>
</dbReference>
<proteinExistence type="predicted"/>
<dbReference type="AlphaFoldDB" id="A0A4Y2KMD3"/>
<reference evidence="2 3" key="1">
    <citation type="journal article" date="2019" name="Sci. Rep.">
        <title>Orb-weaving spider Araneus ventricosus genome elucidates the spidroin gene catalogue.</title>
        <authorList>
            <person name="Kono N."/>
            <person name="Nakamura H."/>
            <person name="Ohtoshi R."/>
            <person name="Moran D.A.P."/>
            <person name="Shinohara A."/>
            <person name="Yoshida Y."/>
            <person name="Fujiwara M."/>
            <person name="Mori M."/>
            <person name="Tomita M."/>
            <person name="Arakawa K."/>
        </authorList>
    </citation>
    <scope>NUCLEOTIDE SEQUENCE [LARGE SCALE GENOMIC DNA]</scope>
</reference>
<protein>
    <recommendedName>
        <fullName evidence="4">Zinc finger BED domain-containing protein 4</fullName>
    </recommendedName>
</protein>
<feature type="region of interest" description="Disordered" evidence="1">
    <location>
        <begin position="35"/>
        <end position="56"/>
    </location>
</feature>
<dbReference type="InterPro" id="IPR052717">
    <property type="entry name" value="Vacuolar_transposase_reg"/>
</dbReference>
<dbReference type="SUPFAM" id="SSF53098">
    <property type="entry name" value="Ribonuclease H-like"/>
    <property type="match status" value="1"/>
</dbReference>
<organism evidence="2 3">
    <name type="scientific">Araneus ventricosus</name>
    <name type="common">Orbweaver spider</name>
    <name type="synonym">Epeira ventricosa</name>
    <dbReference type="NCBI Taxonomy" id="182803"/>
    <lineage>
        <taxon>Eukaryota</taxon>
        <taxon>Metazoa</taxon>
        <taxon>Ecdysozoa</taxon>
        <taxon>Arthropoda</taxon>
        <taxon>Chelicerata</taxon>
        <taxon>Arachnida</taxon>
        <taxon>Araneae</taxon>
        <taxon>Araneomorphae</taxon>
        <taxon>Entelegynae</taxon>
        <taxon>Araneoidea</taxon>
        <taxon>Araneidae</taxon>
        <taxon>Araneus</taxon>
    </lineage>
</organism>
<accession>A0A4Y2KMD3</accession>
<comment type="caution">
    <text evidence="2">The sequence shown here is derived from an EMBL/GenBank/DDBJ whole genome shotgun (WGS) entry which is preliminary data.</text>
</comment>
<evidence type="ECO:0000313" key="3">
    <source>
        <dbReference type="Proteomes" id="UP000499080"/>
    </source>
</evidence>
<gene>
    <name evidence="2" type="ORF">AVEN_229019_1</name>
</gene>
<dbReference type="InterPro" id="IPR012337">
    <property type="entry name" value="RNaseH-like_sf"/>
</dbReference>
<dbReference type="Proteomes" id="UP000499080">
    <property type="component" value="Unassembled WGS sequence"/>
</dbReference>
<dbReference type="GO" id="GO:0005634">
    <property type="term" value="C:nucleus"/>
    <property type="evidence" value="ECO:0007669"/>
    <property type="project" value="TreeGrafter"/>
</dbReference>
<name>A0A4Y2KMD3_ARAVE</name>
<evidence type="ECO:0008006" key="4">
    <source>
        <dbReference type="Google" id="ProtNLM"/>
    </source>
</evidence>
<dbReference type="PANTHER" id="PTHR46169:SF29">
    <property type="entry name" value="DNA REPLICATION-RELATED ELEMENT FACTOR, ISOFORM A"/>
    <property type="match status" value="1"/>
</dbReference>
<evidence type="ECO:0000313" key="2">
    <source>
        <dbReference type="EMBL" id="GBN03239.1"/>
    </source>
</evidence>
<dbReference type="EMBL" id="BGPR01004776">
    <property type="protein sequence ID" value="GBN03239.1"/>
    <property type="molecule type" value="Genomic_DNA"/>
</dbReference>